<gene>
    <name evidence="3" type="ORF">RYS15_18920</name>
</gene>
<dbReference type="NCBIfam" id="TIGR02595">
    <property type="entry name" value="PEP_CTERM"/>
    <property type="match status" value="1"/>
</dbReference>
<evidence type="ECO:0000256" key="1">
    <source>
        <dbReference type="SAM" id="SignalP"/>
    </source>
</evidence>
<evidence type="ECO:0000313" key="4">
    <source>
        <dbReference type="Proteomes" id="UP001269819"/>
    </source>
</evidence>
<keyword evidence="4" id="KW-1185">Reference proteome</keyword>
<evidence type="ECO:0000313" key="3">
    <source>
        <dbReference type="EMBL" id="MDV2080763.1"/>
    </source>
</evidence>
<dbReference type="Pfam" id="PF07589">
    <property type="entry name" value="PEP-CTERM"/>
    <property type="match status" value="1"/>
</dbReference>
<reference evidence="3 4" key="1">
    <citation type="submission" date="2023-10" db="EMBL/GenBank/DDBJ databases">
        <title>Characteristics and mechanism of a salt-tolerant marine origin heterotrophic nitrifying- aerobic denitrifying bacteria Marinobacter xestospongiae HN1.</title>
        <authorList>
            <person name="Qi R."/>
        </authorList>
    </citation>
    <scope>NUCLEOTIDE SEQUENCE [LARGE SCALE GENOMIC DNA]</scope>
    <source>
        <strain evidence="3 4">HN1</strain>
    </source>
</reference>
<name>A0ABU3W2J5_9GAMM</name>
<dbReference type="Proteomes" id="UP001269819">
    <property type="component" value="Unassembled WGS sequence"/>
</dbReference>
<dbReference type="RefSeq" id="WP_316975123.1">
    <property type="nucleotide sequence ID" value="NZ_JAWIIJ010000019.1"/>
</dbReference>
<organism evidence="3 4">
    <name type="scientific">Marinobacter xestospongiae</name>
    <dbReference type="NCBI Taxonomy" id="994319"/>
    <lineage>
        <taxon>Bacteria</taxon>
        <taxon>Pseudomonadati</taxon>
        <taxon>Pseudomonadota</taxon>
        <taxon>Gammaproteobacteria</taxon>
        <taxon>Pseudomonadales</taxon>
        <taxon>Marinobacteraceae</taxon>
        <taxon>Marinobacter</taxon>
    </lineage>
</organism>
<keyword evidence="1" id="KW-0732">Signal</keyword>
<dbReference type="SUPFAM" id="SSF53300">
    <property type="entry name" value="vWA-like"/>
    <property type="match status" value="1"/>
</dbReference>
<evidence type="ECO:0000259" key="2">
    <source>
        <dbReference type="Pfam" id="PF07589"/>
    </source>
</evidence>
<proteinExistence type="predicted"/>
<protein>
    <submittedName>
        <fullName evidence="3">PEP-CTERM sorting domain-containing protein</fullName>
    </submittedName>
</protein>
<feature type="signal peptide" evidence="1">
    <location>
        <begin position="1"/>
        <end position="20"/>
    </location>
</feature>
<dbReference type="EMBL" id="JAWIIJ010000019">
    <property type="protein sequence ID" value="MDV2080763.1"/>
    <property type="molecule type" value="Genomic_DNA"/>
</dbReference>
<feature type="domain" description="Ice-binding protein C-terminal" evidence="2">
    <location>
        <begin position="279"/>
        <end position="301"/>
    </location>
</feature>
<dbReference type="InterPro" id="IPR036465">
    <property type="entry name" value="vWFA_dom_sf"/>
</dbReference>
<dbReference type="InterPro" id="IPR013424">
    <property type="entry name" value="Ice-binding_C"/>
</dbReference>
<feature type="chain" id="PRO_5045607771" evidence="1">
    <location>
        <begin position="21"/>
        <end position="305"/>
    </location>
</feature>
<sequence>MKHTLALGAALALASTSSLAAPISADVVFLVDESGSMAGEHTWLGNMISSLESGLQSKGVGGSQANQYSLVGFGSSLHGTGQAPHPHDMDAGTGGIQNWGSAAQFATATSSLVASGGFEDGWSAIDWAINNLSFRSDSAVNFVLVTDEDRDIPAGDTLTANGLLSDMGGLGALLNVVVNNNFGCSPNTTGAIGIDSDSNGYEADGSGGYTECAGQGAIGSGFGTTKTDYVDLATATGGAAWNLNILRSGGLDADSFTQSFVDIKVEEITNQDPNDPGDPVPEPGSLALFGLGLTGLYLRRRRTQA</sequence>
<accession>A0ABU3W2J5</accession>
<comment type="caution">
    <text evidence="3">The sequence shown here is derived from an EMBL/GenBank/DDBJ whole genome shotgun (WGS) entry which is preliminary data.</text>
</comment>
<dbReference type="Gene3D" id="3.40.50.410">
    <property type="entry name" value="von Willebrand factor, type A domain"/>
    <property type="match status" value="1"/>
</dbReference>